<comment type="similarity">
    <text evidence="3">Belongs to the snRNP SmB/SmN family.</text>
</comment>
<dbReference type="OrthoDB" id="437526at2759"/>
<dbReference type="GO" id="GO:0005682">
    <property type="term" value="C:U5 snRNP"/>
    <property type="evidence" value="ECO:0007669"/>
    <property type="project" value="TreeGrafter"/>
</dbReference>
<dbReference type="EMBL" id="GL870877">
    <property type="protein sequence ID" value="EIJ88804.1"/>
    <property type="molecule type" value="Genomic_DNA"/>
</dbReference>
<dbReference type="OMA" id="GMYLFEG"/>
<evidence type="ECO:0000256" key="2">
    <source>
        <dbReference type="ARBA" id="ARBA00004496"/>
    </source>
</evidence>
<evidence type="ECO:0000259" key="11">
    <source>
        <dbReference type="PROSITE" id="PS52002"/>
    </source>
</evidence>
<dbReference type="VEuPathDB" id="MicrosporidiaDB:NEQG_00623"/>
<dbReference type="GO" id="GO:0005686">
    <property type="term" value="C:U2 snRNP"/>
    <property type="evidence" value="ECO:0007669"/>
    <property type="project" value="TreeGrafter"/>
</dbReference>
<evidence type="ECO:0000256" key="4">
    <source>
        <dbReference type="ARBA" id="ARBA00022490"/>
    </source>
</evidence>
<dbReference type="InterPro" id="IPR001163">
    <property type="entry name" value="Sm_dom_euk/arc"/>
</dbReference>
<dbReference type="GO" id="GO:0005737">
    <property type="term" value="C:cytoplasm"/>
    <property type="evidence" value="ECO:0007669"/>
    <property type="project" value="UniProtKB-SubCell"/>
</dbReference>
<dbReference type="GO" id="GO:0071013">
    <property type="term" value="C:catalytic step 2 spliceosome"/>
    <property type="evidence" value="ECO:0007669"/>
    <property type="project" value="TreeGrafter"/>
</dbReference>
<evidence type="ECO:0000313" key="13">
    <source>
        <dbReference type="Proteomes" id="UP000002872"/>
    </source>
</evidence>
<dbReference type="InterPro" id="IPR010920">
    <property type="entry name" value="LSM_dom_sf"/>
</dbReference>
<dbReference type="InterPro" id="IPR047575">
    <property type="entry name" value="Sm"/>
</dbReference>
<keyword evidence="4" id="KW-0963">Cytoplasm</keyword>
<comment type="subcellular location">
    <subcellularLocation>
        <location evidence="2">Cytoplasm</location>
    </subcellularLocation>
    <subcellularLocation>
        <location evidence="1">Nucleus</location>
    </subcellularLocation>
</comment>
<dbReference type="InParanoid" id="I3EHV7"/>
<name>I3EHV7_NEMP3</name>
<dbReference type="GO" id="GO:0003723">
    <property type="term" value="F:RNA binding"/>
    <property type="evidence" value="ECO:0007669"/>
    <property type="project" value="UniProtKB-KW"/>
</dbReference>
<reference evidence="12" key="1">
    <citation type="submission" date="2011-01" db="EMBL/GenBank/DDBJ databases">
        <title>The Genome Sequence of Nematocida parisii strain ERTm3.</title>
        <authorList>
            <consortium name="The Broad Institute Genome Sequencing Platform"/>
            <consortium name="The Broad Institute Genome Sequencing Center for Infectious Disease"/>
            <person name="Cuomo C."/>
            <person name="Troemel E."/>
            <person name="Young S.K."/>
            <person name="Zeng Q."/>
            <person name="Gargeya S."/>
            <person name="Fitzgerald M."/>
            <person name="Haas B."/>
            <person name="Abouelleil A."/>
            <person name="Alvarado L."/>
            <person name="Arachchi H.M."/>
            <person name="Berlin A."/>
            <person name="Chapman S.B."/>
            <person name="Gearin G."/>
            <person name="Goldberg J."/>
            <person name="Griggs A."/>
            <person name="Gujja S."/>
            <person name="Hansen M."/>
            <person name="Heiman D."/>
            <person name="Howarth C."/>
            <person name="Larimer J."/>
            <person name="Lui A."/>
            <person name="MacDonald P.J.P."/>
            <person name="McCowen C."/>
            <person name="Montmayeur A."/>
            <person name="Murphy C."/>
            <person name="Neiman D."/>
            <person name="Pearson M."/>
            <person name="Priest M."/>
            <person name="Roberts A."/>
            <person name="Saif S."/>
            <person name="Shea T."/>
            <person name="Sisk P."/>
            <person name="Stolte C."/>
            <person name="Sykes S."/>
            <person name="Wortman J."/>
            <person name="Nusbaum C."/>
            <person name="Birren B."/>
        </authorList>
    </citation>
    <scope>NUCLEOTIDE SEQUENCE</scope>
    <source>
        <strain evidence="12">ERTm3</strain>
    </source>
</reference>
<dbReference type="SMART" id="SM00651">
    <property type="entry name" value="Sm"/>
    <property type="match status" value="1"/>
</dbReference>
<dbReference type="HOGENOM" id="CLU_2427555_0_0_1"/>
<protein>
    <recommendedName>
        <fullName evidence="10">Sm protein B</fullName>
    </recommendedName>
</protein>
<dbReference type="PROSITE" id="PS52002">
    <property type="entry name" value="SM"/>
    <property type="match status" value="1"/>
</dbReference>
<evidence type="ECO:0000256" key="7">
    <source>
        <dbReference type="ARBA" id="ARBA00023187"/>
    </source>
</evidence>
<dbReference type="GO" id="GO:0071004">
    <property type="term" value="C:U2-type prespliceosome"/>
    <property type="evidence" value="ECO:0007669"/>
    <property type="project" value="TreeGrafter"/>
</dbReference>
<dbReference type="GO" id="GO:0070990">
    <property type="term" value="F:snRNP binding"/>
    <property type="evidence" value="ECO:0007669"/>
    <property type="project" value="TreeGrafter"/>
</dbReference>
<keyword evidence="6" id="KW-0694">RNA-binding</keyword>
<evidence type="ECO:0000256" key="5">
    <source>
        <dbReference type="ARBA" id="ARBA00022664"/>
    </source>
</evidence>
<keyword evidence="5" id="KW-0507">mRNA processing</keyword>
<evidence type="ECO:0000256" key="6">
    <source>
        <dbReference type="ARBA" id="ARBA00022884"/>
    </source>
</evidence>
<dbReference type="InterPro" id="IPR050914">
    <property type="entry name" value="snRNP_SmB/NAA38-like"/>
</dbReference>
<dbReference type="GO" id="GO:0046540">
    <property type="term" value="C:U4/U6 x U5 tri-snRNP complex"/>
    <property type="evidence" value="ECO:0007669"/>
    <property type="project" value="TreeGrafter"/>
</dbReference>
<evidence type="ECO:0000256" key="1">
    <source>
        <dbReference type="ARBA" id="ARBA00004123"/>
    </source>
</evidence>
<evidence type="ECO:0000256" key="8">
    <source>
        <dbReference type="ARBA" id="ARBA00023242"/>
    </source>
</evidence>
<evidence type="ECO:0000256" key="3">
    <source>
        <dbReference type="ARBA" id="ARBA00009123"/>
    </source>
</evidence>
<sequence length="91" mass="10201">MDPLLSEESLHSFLKSGDKVCVTVKGNREVVGTMELTDKHMNVLLRDAVETRTQLPSMLKGKKRQIKKVFTRTLGNVFIRGETVIAISAEE</sequence>
<dbReference type="Gene3D" id="2.30.30.100">
    <property type="match status" value="1"/>
</dbReference>
<dbReference type="FunCoup" id="I3EHV7">
    <property type="interactions" value="316"/>
</dbReference>
<dbReference type="PANTHER" id="PTHR10701:SF0">
    <property type="entry name" value="SMALL NUCLEAR RIBONUCLEOPROTEIN-ASSOCIATED PROTEIN B"/>
    <property type="match status" value="1"/>
</dbReference>
<dbReference type="Proteomes" id="UP000002872">
    <property type="component" value="Unassembled WGS sequence"/>
</dbReference>
<keyword evidence="13" id="KW-1185">Reference proteome</keyword>
<dbReference type="PANTHER" id="PTHR10701">
    <property type="entry name" value="SMALL NUCLEAR RIBONUCLEOPROTEIN-ASSOCIATED PROTEIN B AND N"/>
    <property type="match status" value="1"/>
</dbReference>
<feature type="domain" description="Sm" evidence="11">
    <location>
        <begin position="7"/>
        <end position="91"/>
    </location>
</feature>
<organism evidence="12 13">
    <name type="scientific">Nematocida parisii (strain ERTm3)</name>
    <name type="common">Nematode killer fungus</name>
    <dbReference type="NCBI Taxonomy" id="935791"/>
    <lineage>
        <taxon>Eukaryota</taxon>
        <taxon>Fungi</taxon>
        <taxon>Fungi incertae sedis</taxon>
        <taxon>Microsporidia</taxon>
        <taxon>Nematocida</taxon>
    </lineage>
</organism>
<dbReference type="GO" id="GO:0000398">
    <property type="term" value="P:mRNA splicing, via spliceosome"/>
    <property type="evidence" value="ECO:0007669"/>
    <property type="project" value="TreeGrafter"/>
</dbReference>
<dbReference type="GO" id="GO:0005687">
    <property type="term" value="C:U4 snRNP"/>
    <property type="evidence" value="ECO:0007669"/>
    <property type="project" value="TreeGrafter"/>
</dbReference>
<gene>
    <name evidence="12" type="ORF">NEQG_00623</name>
</gene>
<dbReference type="GO" id="GO:0005685">
    <property type="term" value="C:U1 snRNP"/>
    <property type="evidence" value="ECO:0007669"/>
    <property type="project" value="TreeGrafter"/>
</dbReference>
<dbReference type="STRING" id="935791.I3EHV7"/>
<dbReference type="SUPFAM" id="SSF50182">
    <property type="entry name" value="Sm-like ribonucleoproteins"/>
    <property type="match status" value="1"/>
</dbReference>
<dbReference type="Pfam" id="PF01423">
    <property type="entry name" value="LSM"/>
    <property type="match status" value="1"/>
</dbReference>
<keyword evidence="9" id="KW-0687">Ribonucleoprotein</keyword>
<dbReference type="AlphaFoldDB" id="I3EHV7"/>
<evidence type="ECO:0000313" key="12">
    <source>
        <dbReference type="EMBL" id="EIJ88804.1"/>
    </source>
</evidence>
<proteinExistence type="inferred from homology"/>
<accession>I3EHV7</accession>
<keyword evidence="8" id="KW-0539">Nucleus</keyword>
<evidence type="ECO:0000256" key="9">
    <source>
        <dbReference type="ARBA" id="ARBA00023274"/>
    </source>
</evidence>
<keyword evidence="7" id="KW-0508">mRNA splicing</keyword>
<evidence type="ECO:0000256" key="10">
    <source>
        <dbReference type="ARBA" id="ARBA00041355"/>
    </source>
</evidence>